<organism evidence="2 3">
    <name type="scientific">Racocetra fulgida</name>
    <dbReference type="NCBI Taxonomy" id="60492"/>
    <lineage>
        <taxon>Eukaryota</taxon>
        <taxon>Fungi</taxon>
        <taxon>Fungi incertae sedis</taxon>
        <taxon>Mucoromycota</taxon>
        <taxon>Glomeromycotina</taxon>
        <taxon>Glomeromycetes</taxon>
        <taxon>Diversisporales</taxon>
        <taxon>Gigasporaceae</taxon>
        <taxon>Racocetra</taxon>
    </lineage>
</organism>
<dbReference type="AlphaFoldDB" id="A0A9N9I9L5"/>
<comment type="caution">
    <text evidence="2">The sequence shown here is derived from an EMBL/GenBank/DDBJ whole genome shotgun (WGS) entry which is preliminary data.</text>
</comment>
<dbReference type="GO" id="GO:0005524">
    <property type="term" value="F:ATP binding"/>
    <property type="evidence" value="ECO:0007669"/>
    <property type="project" value="InterPro"/>
</dbReference>
<sequence length="169" mass="19382">FKETIHKLFGEELRVISLEDDSSNGVLESNVFSKSVLRFLVEMKNEIGTGSCDPTIQAGASFAKYYIQETYGEVLKCKIGKAPKLLYINKEVVDGFYMVVIDYVEAKQLYNCDSLSRDEYKAVFKDIEKAIGKLHEENIVFADLCDFNILVNKSQDQQYQEMLIDFDWA</sequence>
<dbReference type="Pfam" id="PF06293">
    <property type="entry name" value="Kdo"/>
    <property type="match status" value="1"/>
</dbReference>
<accession>A0A9N9I9L5</accession>
<protein>
    <submittedName>
        <fullName evidence="2">18415_t:CDS:1</fullName>
    </submittedName>
</protein>
<dbReference type="InterPro" id="IPR011009">
    <property type="entry name" value="Kinase-like_dom_sf"/>
</dbReference>
<keyword evidence="3" id="KW-1185">Reference proteome</keyword>
<feature type="domain" description="Protein kinase" evidence="1">
    <location>
        <begin position="1"/>
        <end position="169"/>
    </location>
</feature>
<dbReference type="PROSITE" id="PS50011">
    <property type="entry name" value="PROTEIN_KINASE_DOM"/>
    <property type="match status" value="1"/>
</dbReference>
<feature type="non-terminal residue" evidence="2">
    <location>
        <position position="1"/>
    </location>
</feature>
<dbReference type="Proteomes" id="UP000789396">
    <property type="component" value="Unassembled WGS sequence"/>
</dbReference>
<evidence type="ECO:0000313" key="3">
    <source>
        <dbReference type="Proteomes" id="UP000789396"/>
    </source>
</evidence>
<dbReference type="GO" id="GO:0004672">
    <property type="term" value="F:protein kinase activity"/>
    <property type="evidence" value="ECO:0007669"/>
    <property type="project" value="InterPro"/>
</dbReference>
<name>A0A9N9I9L5_9GLOM</name>
<dbReference type="Gene3D" id="1.10.510.10">
    <property type="entry name" value="Transferase(Phosphotransferase) domain 1"/>
    <property type="match status" value="1"/>
</dbReference>
<dbReference type="EMBL" id="CAJVPZ010026732">
    <property type="protein sequence ID" value="CAG8726475.1"/>
    <property type="molecule type" value="Genomic_DNA"/>
</dbReference>
<proteinExistence type="predicted"/>
<gene>
    <name evidence="2" type="ORF">RFULGI_LOCUS11817</name>
</gene>
<reference evidence="2" key="1">
    <citation type="submission" date="2021-06" db="EMBL/GenBank/DDBJ databases">
        <authorList>
            <person name="Kallberg Y."/>
            <person name="Tangrot J."/>
            <person name="Rosling A."/>
        </authorList>
    </citation>
    <scope>NUCLEOTIDE SEQUENCE</scope>
    <source>
        <strain evidence="2">IN212</strain>
    </source>
</reference>
<evidence type="ECO:0000313" key="2">
    <source>
        <dbReference type="EMBL" id="CAG8726475.1"/>
    </source>
</evidence>
<dbReference type="SUPFAM" id="SSF56112">
    <property type="entry name" value="Protein kinase-like (PK-like)"/>
    <property type="match status" value="1"/>
</dbReference>
<evidence type="ECO:0000259" key="1">
    <source>
        <dbReference type="PROSITE" id="PS50011"/>
    </source>
</evidence>
<dbReference type="OrthoDB" id="2429696at2759"/>
<dbReference type="InterPro" id="IPR000719">
    <property type="entry name" value="Prot_kinase_dom"/>
</dbReference>
<feature type="non-terminal residue" evidence="2">
    <location>
        <position position="169"/>
    </location>
</feature>